<dbReference type="InterPro" id="IPR018954">
    <property type="entry name" value="Betagal_dom2"/>
</dbReference>
<dbReference type="Gene3D" id="2.60.390.10">
    <property type="entry name" value="Beta-galactosidase, domain 3"/>
    <property type="match status" value="1"/>
</dbReference>
<evidence type="ECO:0000256" key="10">
    <source>
        <dbReference type="SAM" id="SignalP"/>
    </source>
</evidence>
<dbReference type="Gene3D" id="3.20.20.80">
    <property type="entry name" value="Glycosidases"/>
    <property type="match status" value="1"/>
</dbReference>
<dbReference type="FunFam" id="2.102.20.10:FF:000001">
    <property type="entry name" value="Beta-galactosidase A"/>
    <property type="match status" value="1"/>
</dbReference>
<keyword evidence="13" id="KW-1185">Reference proteome</keyword>
<dbReference type="InterPro" id="IPR019801">
    <property type="entry name" value="Glyco_hydro_35_CS"/>
</dbReference>
<evidence type="ECO:0000313" key="13">
    <source>
        <dbReference type="Proteomes" id="UP000803884"/>
    </source>
</evidence>
<evidence type="ECO:0000256" key="2">
    <source>
        <dbReference type="ARBA" id="ARBA00009809"/>
    </source>
</evidence>
<feature type="chain" id="PRO_5044344136" description="Beta-galactosidase" evidence="10">
    <location>
        <begin position="24"/>
        <end position="1028"/>
    </location>
</feature>
<dbReference type="SUPFAM" id="SSF51011">
    <property type="entry name" value="Glycosyl hydrolase domain"/>
    <property type="match status" value="1"/>
</dbReference>
<evidence type="ECO:0000256" key="6">
    <source>
        <dbReference type="ARBA" id="ARBA00023180"/>
    </source>
</evidence>
<dbReference type="RefSeq" id="XP_069227184.1">
    <property type="nucleotide sequence ID" value="XM_069376695.1"/>
</dbReference>
<evidence type="ECO:0000259" key="11">
    <source>
        <dbReference type="SMART" id="SM01029"/>
    </source>
</evidence>
<accession>A0AB34KG12</accession>
<evidence type="ECO:0000256" key="9">
    <source>
        <dbReference type="RuleBase" id="RU003679"/>
    </source>
</evidence>
<dbReference type="GeneID" id="96009533"/>
<dbReference type="InterPro" id="IPR017853">
    <property type="entry name" value="GH"/>
</dbReference>
<dbReference type="InterPro" id="IPR025972">
    <property type="entry name" value="BetaGal_dom3"/>
</dbReference>
<dbReference type="SUPFAM" id="SSF49785">
    <property type="entry name" value="Galactose-binding domain-like"/>
    <property type="match status" value="2"/>
</dbReference>
<dbReference type="GO" id="GO:0005975">
    <property type="term" value="P:carbohydrate metabolic process"/>
    <property type="evidence" value="ECO:0007669"/>
    <property type="project" value="InterPro"/>
</dbReference>
<evidence type="ECO:0000256" key="7">
    <source>
        <dbReference type="ARBA" id="ARBA00023295"/>
    </source>
</evidence>
<dbReference type="EC" id="3.2.1.23" evidence="3 8"/>
<dbReference type="PANTHER" id="PTHR23421">
    <property type="entry name" value="BETA-GALACTOSIDASE RELATED"/>
    <property type="match status" value="1"/>
</dbReference>
<comment type="caution">
    <text evidence="12">The sequence shown here is derived from an EMBL/GenBank/DDBJ whole genome shotgun (WGS) entry which is preliminary data.</text>
</comment>
<dbReference type="PRINTS" id="PR00742">
    <property type="entry name" value="GLHYDRLASE35"/>
</dbReference>
<dbReference type="Gene3D" id="2.60.120.260">
    <property type="entry name" value="Galactose-binding domain-like"/>
    <property type="match status" value="2"/>
</dbReference>
<name>A0AB34KG12_9PEZI</name>
<keyword evidence="4 10" id="KW-0732">Signal</keyword>
<feature type="domain" description="Beta-galactosidase" evidence="11">
    <location>
        <begin position="394"/>
        <end position="572"/>
    </location>
</feature>
<dbReference type="Pfam" id="PF13364">
    <property type="entry name" value="BetaGal_ABD2"/>
    <property type="match status" value="2"/>
</dbReference>
<evidence type="ECO:0000256" key="5">
    <source>
        <dbReference type="ARBA" id="ARBA00022801"/>
    </source>
</evidence>
<evidence type="ECO:0000313" key="12">
    <source>
        <dbReference type="EMBL" id="KAL1584078.1"/>
    </source>
</evidence>
<dbReference type="Pfam" id="PF13363">
    <property type="entry name" value="BetaGal_dom3"/>
    <property type="match status" value="1"/>
</dbReference>
<dbReference type="SUPFAM" id="SSF51445">
    <property type="entry name" value="(Trans)glycosidases"/>
    <property type="match status" value="1"/>
</dbReference>
<gene>
    <name evidence="12" type="ORF">WHR41_08091</name>
</gene>
<dbReference type="FunFam" id="2.60.120.260:FF:000065">
    <property type="entry name" value="Beta-galactosidase A"/>
    <property type="match status" value="1"/>
</dbReference>
<protein>
    <recommendedName>
        <fullName evidence="3 8">Beta-galactosidase</fullName>
        <ecNumber evidence="3 8">3.2.1.23</ecNumber>
    </recommendedName>
</protein>
<evidence type="ECO:0000256" key="1">
    <source>
        <dbReference type="ARBA" id="ARBA00001412"/>
    </source>
</evidence>
<dbReference type="InterPro" id="IPR031330">
    <property type="entry name" value="Gly_Hdrlase_35_cat"/>
</dbReference>
<feature type="signal peptide" evidence="10">
    <location>
        <begin position="1"/>
        <end position="23"/>
    </location>
</feature>
<dbReference type="FunFam" id="3.20.20.80:FF:000040">
    <property type="entry name" value="Beta-galactosidase A"/>
    <property type="match status" value="1"/>
</dbReference>
<dbReference type="EMBL" id="JAAQHG020000029">
    <property type="protein sequence ID" value="KAL1584078.1"/>
    <property type="molecule type" value="Genomic_DNA"/>
</dbReference>
<comment type="catalytic activity">
    <reaction evidence="1 8">
        <text>Hydrolysis of terminal non-reducing beta-D-galactose residues in beta-D-galactosides.</text>
        <dbReference type="EC" id="3.2.1.23"/>
    </reaction>
</comment>
<organism evidence="12 13">
    <name type="scientific">Cladosporium halotolerans</name>
    <dbReference type="NCBI Taxonomy" id="1052096"/>
    <lineage>
        <taxon>Eukaryota</taxon>
        <taxon>Fungi</taxon>
        <taxon>Dikarya</taxon>
        <taxon>Ascomycota</taxon>
        <taxon>Pezizomycotina</taxon>
        <taxon>Dothideomycetes</taxon>
        <taxon>Dothideomycetidae</taxon>
        <taxon>Cladosporiales</taxon>
        <taxon>Cladosporiaceae</taxon>
        <taxon>Cladosporium</taxon>
    </lineage>
</organism>
<dbReference type="SMART" id="SM01029">
    <property type="entry name" value="BetaGal_dom2"/>
    <property type="match status" value="1"/>
</dbReference>
<dbReference type="PROSITE" id="PS01182">
    <property type="entry name" value="GLYCOSYL_HYDROL_F35"/>
    <property type="match status" value="1"/>
</dbReference>
<comment type="similarity">
    <text evidence="2 9">Belongs to the glycosyl hydrolase 35 family.</text>
</comment>
<dbReference type="Pfam" id="PF10435">
    <property type="entry name" value="BetaGal_dom2"/>
    <property type="match status" value="1"/>
</dbReference>
<sequence length="1028" mass="112566">MLLRKLLQGALLSLATLSQTASARALAGKPQSFLKPYPRGEPLQDIVTWDEHSLLIHGERVMLFSGEFHPFRLPVPALWLDVFQKIKALGYNCVSFYTHWALHEGTPGEFSAEGIFGYEKFFDAAAEAGIYLIARPGPYINAEVSGGGFPGRLQRVPGTLRTKDQSYLDATEVYMQGIGKIIADAQITNGGPVILVQPENEYTSFDNGEEPDQDYFIYVEEQLRKAGIVVPLINNEASAKGYVTPETKADIDIYGFDGYPLGFDCANPQTWPDEALPTGYADSHAAYGAGTPFSLLEFQGGSFDPWGGWGFAQCQELVNYEFERVFYKNDFAQGVAILNIYMTYGGTNWGNLGHPGGYTSYDYAAVISEERLVNREKYSEAKLEANFIQASPAYLTAEYQNSTNINGSYTGNPDLAVTALYSNTTKFFVIRHAAFNSLENTDYKITLPTSKGNISIPQLGGQLSLNGRDSKFHVTDYDVGGVNLLYSTAEIFTWKKYGDKRVLVVYGGPNEEHELALSNCGKADVVEGGDVKSKTADGVTILHFATSEERRVVKLENGLYVYVLDRNSAYNYWVVDLPSDDTFGNYTNPAHLTSAPIVRTDYLLRTVSASNNKIHLTGDLNATSTVEVIGGSDSCNGLTFNGKDLKLETSKTGTIVAKAEFEQPDFTVPDLSKADWKVLDTLPEIKPSYDDFEWVVADHTTTNNTVRNLTTPTSLYSSDYGFHTGILLYRGHFTAKGGESSLYISTYGGAAYGHSIWLNETYIGSFTGEDVLPTYNQTYDLPSNLTSGSSYVITVVVDNNSLNENYDVGADEMKLPRGVIDYDLAGHPKSDITWKLTGNLGGESYADHARGPLNEGGLFAERAGYHLPSPPTSSWKSSAGPQEGLEGPGIAFYTTSFDLDFPAGYDIPLAFSFSNATANSSSSSAQQETYTFANGTARPAAYRAQLFVNGYQFGKYVHNVGPQDVYPVPEGVWNYQGKNFVAVSLWSQEEEGVKVDSLSLVSGPVVQSGFGAIEPAPQPAWEERKGVY</sequence>
<reference evidence="12 13" key="1">
    <citation type="journal article" date="2020" name="Microbiol. Resour. Announc.">
        <title>Draft Genome Sequence of a Cladosporium Species Isolated from the Mesophotic Ascidian Didemnum maculosum.</title>
        <authorList>
            <person name="Gioti A."/>
            <person name="Siaperas R."/>
            <person name="Nikolaivits E."/>
            <person name="Le Goff G."/>
            <person name="Ouazzani J."/>
            <person name="Kotoulas G."/>
            <person name="Topakas E."/>
        </authorList>
    </citation>
    <scope>NUCLEOTIDE SEQUENCE [LARGE SCALE GENOMIC DNA]</scope>
    <source>
        <strain evidence="12 13">TM138-S3</strain>
    </source>
</reference>
<evidence type="ECO:0000256" key="4">
    <source>
        <dbReference type="ARBA" id="ARBA00022729"/>
    </source>
</evidence>
<dbReference type="Pfam" id="PF01301">
    <property type="entry name" value="Glyco_hydro_35"/>
    <property type="match status" value="1"/>
</dbReference>
<evidence type="ECO:0000256" key="8">
    <source>
        <dbReference type="RuleBase" id="RU000675"/>
    </source>
</evidence>
<dbReference type="InterPro" id="IPR008979">
    <property type="entry name" value="Galactose-bd-like_sf"/>
</dbReference>
<dbReference type="InterPro" id="IPR036833">
    <property type="entry name" value="BetaGal_dom3_sf"/>
</dbReference>
<keyword evidence="6" id="KW-0325">Glycoprotein</keyword>
<dbReference type="GO" id="GO:0004565">
    <property type="term" value="F:beta-galactosidase activity"/>
    <property type="evidence" value="ECO:0007669"/>
    <property type="project" value="UniProtKB-EC"/>
</dbReference>
<keyword evidence="5 8" id="KW-0378">Hydrolase</keyword>
<dbReference type="InterPro" id="IPR025300">
    <property type="entry name" value="BetaGal_jelly_roll_dom"/>
</dbReference>
<keyword evidence="7 8" id="KW-0326">Glycosidase</keyword>
<dbReference type="SUPFAM" id="SSF117100">
    <property type="entry name" value="Beta-galactosidase LacA, domain 3"/>
    <property type="match status" value="1"/>
</dbReference>
<dbReference type="InterPro" id="IPR037110">
    <property type="entry name" value="Betagal_dom2_sf"/>
</dbReference>
<dbReference type="InterPro" id="IPR001944">
    <property type="entry name" value="Glycoside_Hdrlase_35"/>
</dbReference>
<dbReference type="AlphaFoldDB" id="A0AB34KG12"/>
<evidence type="ECO:0000256" key="3">
    <source>
        <dbReference type="ARBA" id="ARBA00012756"/>
    </source>
</evidence>
<proteinExistence type="inferred from homology"/>
<dbReference type="Gene3D" id="2.102.20.10">
    <property type="entry name" value="Beta-galactosidase, domain 2"/>
    <property type="match status" value="1"/>
</dbReference>
<dbReference type="Proteomes" id="UP000803884">
    <property type="component" value="Unassembled WGS sequence"/>
</dbReference>